<dbReference type="Proteomes" id="UP000694540">
    <property type="component" value="Unplaced"/>
</dbReference>
<protein>
    <submittedName>
        <fullName evidence="1">Uncharacterized protein</fullName>
    </submittedName>
</protein>
<dbReference type="GeneTree" id="ENSGT00950000184848"/>
<dbReference type="Ensembl" id="ENSCWAT00000004019.1">
    <property type="protein sequence ID" value="ENSCWAP00000003709.1"/>
    <property type="gene ID" value="ENSCWAG00000002922.1"/>
</dbReference>
<sequence length="57" mass="6841">MQLYGNKMENLEEMDKFLEKYNLPRLNRDEIENMNRPITSSEIETVIKKLPTNKSPR</sequence>
<evidence type="ECO:0000313" key="1">
    <source>
        <dbReference type="Ensembl" id="ENSCWAP00000003837.1"/>
    </source>
</evidence>
<proteinExistence type="predicted"/>
<dbReference type="AlphaFoldDB" id="A0A8C3VSH8"/>
<dbReference type="PANTHER" id="PTHR19446">
    <property type="entry name" value="REVERSE TRANSCRIPTASES"/>
    <property type="match status" value="1"/>
</dbReference>
<reference evidence="1" key="1">
    <citation type="submission" date="2025-05" db="UniProtKB">
        <authorList>
            <consortium name="Ensembl"/>
        </authorList>
    </citation>
    <scope>IDENTIFICATION</scope>
</reference>
<dbReference type="Ensembl" id="ENSCWAT00000004161.1">
    <property type="protein sequence ID" value="ENSCWAP00000003837.1"/>
    <property type="gene ID" value="ENSCWAG00000003024.1"/>
</dbReference>
<evidence type="ECO:0000313" key="2">
    <source>
        <dbReference type="Proteomes" id="UP000694540"/>
    </source>
</evidence>
<accession>A0A8C3VSH8</accession>
<name>A0A8C3VSH8_9CETA</name>
<organism evidence="1 2">
    <name type="scientific">Catagonus wagneri</name>
    <name type="common">Chacoan peccary</name>
    <dbReference type="NCBI Taxonomy" id="51154"/>
    <lineage>
        <taxon>Eukaryota</taxon>
        <taxon>Metazoa</taxon>
        <taxon>Chordata</taxon>
        <taxon>Craniata</taxon>
        <taxon>Vertebrata</taxon>
        <taxon>Euteleostomi</taxon>
        <taxon>Mammalia</taxon>
        <taxon>Eutheria</taxon>
        <taxon>Laurasiatheria</taxon>
        <taxon>Artiodactyla</taxon>
        <taxon>Suina</taxon>
        <taxon>Tayassuidae</taxon>
        <taxon>Catagonus</taxon>
    </lineage>
</organism>
<keyword evidence="2" id="KW-1185">Reference proteome</keyword>